<accession>A0AAV4H640</accession>
<dbReference type="AlphaFoldDB" id="A0AAV4H640"/>
<protein>
    <recommendedName>
        <fullName evidence="4">GDNF/GAS1 domain-containing protein</fullName>
    </recommendedName>
</protein>
<feature type="non-terminal residue" evidence="2">
    <location>
        <position position="736"/>
    </location>
</feature>
<gene>
    <name evidence="2" type="ORF">ElyMa_004371600</name>
</gene>
<dbReference type="Proteomes" id="UP000762676">
    <property type="component" value="Unassembled WGS sequence"/>
</dbReference>
<comment type="caution">
    <text evidence="2">The sequence shown here is derived from an EMBL/GenBank/DDBJ whole genome shotgun (WGS) entry which is preliminary data.</text>
</comment>
<organism evidence="2 3">
    <name type="scientific">Elysia marginata</name>
    <dbReference type="NCBI Taxonomy" id="1093978"/>
    <lineage>
        <taxon>Eukaryota</taxon>
        <taxon>Metazoa</taxon>
        <taxon>Spiralia</taxon>
        <taxon>Lophotrochozoa</taxon>
        <taxon>Mollusca</taxon>
        <taxon>Gastropoda</taxon>
        <taxon>Heterobranchia</taxon>
        <taxon>Euthyneura</taxon>
        <taxon>Panpulmonata</taxon>
        <taxon>Sacoglossa</taxon>
        <taxon>Placobranchoidea</taxon>
        <taxon>Plakobranchidae</taxon>
        <taxon>Elysia</taxon>
    </lineage>
</organism>
<keyword evidence="3" id="KW-1185">Reference proteome</keyword>
<feature type="region of interest" description="Disordered" evidence="1">
    <location>
        <begin position="475"/>
        <end position="575"/>
    </location>
</feature>
<evidence type="ECO:0000313" key="2">
    <source>
        <dbReference type="EMBL" id="GFR93131.1"/>
    </source>
</evidence>
<evidence type="ECO:0000313" key="3">
    <source>
        <dbReference type="Proteomes" id="UP000762676"/>
    </source>
</evidence>
<reference evidence="2 3" key="1">
    <citation type="journal article" date="2021" name="Elife">
        <title>Chloroplast acquisition without the gene transfer in kleptoplastic sea slugs, Plakobranchus ocellatus.</title>
        <authorList>
            <person name="Maeda T."/>
            <person name="Takahashi S."/>
            <person name="Yoshida T."/>
            <person name="Shimamura S."/>
            <person name="Takaki Y."/>
            <person name="Nagai Y."/>
            <person name="Toyoda A."/>
            <person name="Suzuki Y."/>
            <person name="Arimoto A."/>
            <person name="Ishii H."/>
            <person name="Satoh N."/>
            <person name="Nishiyama T."/>
            <person name="Hasebe M."/>
            <person name="Maruyama T."/>
            <person name="Minagawa J."/>
            <person name="Obokata J."/>
            <person name="Shigenobu S."/>
        </authorList>
    </citation>
    <scope>NUCLEOTIDE SEQUENCE [LARGE SCALE GENOMIC DNA]</scope>
</reference>
<evidence type="ECO:0000256" key="1">
    <source>
        <dbReference type="SAM" id="MobiDB-lite"/>
    </source>
</evidence>
<evidence type="ECO:0008006" key="4">
    <source>
        <dbReference type="Google" id="ProtNLM"/>
    </source>
</evidence>
<dbReference type="EMBL" id="BMAT01008813">
    <property type="protein sequence ID" value="GFR93131.1"/>
    <property type="molecule type" value="Genomic_DNA"/>
</dbReference>
<name>A0AAV4H640_9GAST</name>
<sequence>MSFRDNKTDLPHPSLSTESRCMCPSVHKPQLQQCVQPESDRVTFLALDSCCSSEDIVAASLGCVFKDGSSSDPCDMEQCSKLKEINKAGSSAEKCSLARQWRTCLEKLMAPPCSVKSSDFPRDLDHAQATNCHGASDGSSSDPCDMEQCSKLKEIKNAGSSAEKCSLARQWRTCLEKLMAPPCSVRSSDFPRDLDHAQATNCHGASGKRRKRSSGGGSCDLNTCSKQRQIDQVASRPEKCTLALQWRACLENMMSPPCSISSSRFPQALDIAQHNHCTGGGATFRAVATCCTTNRRAKNVGCSMQGGKCECPGYLTSMLKSCIPKAEETKTFQVLDSCCSGKDAVAVALGCAFHDGLCKCPSHSKPHLSHCMKNPTSGNVAKSASGEKRCECPQSAMEKLGHCVANPTTTTTQLPTTTQSATFVALEKCCSGEVDVAPTLGCAFNIIARVCVCPTESKGHLKECIPGATTISPSAPITTSTTTTPTTTKPTTTPTTTKPTTTKPTTTKRTTTPITTKLTTTKPTTPSTTTKPATTPTTTTPTTTKPTSRQTTTTPTTTKPTTTFPTTAPTTTARATTNGHTFDALDKCCDGSFPMAAALGCSYLGATCKCKAIHRHLLADCDPTVLRTTTPTITTTTTATTTTPLHRYYTDASCCNPLNLPIYIYGQIAGCITEAATGLCSCVRGFEYMCPEITDPKPMNYNGARECCDLMFALMSGDPRKRITNYMGHAQGCKKP</sequence>
<proteinExistence type="predicted"/>